<reference evidence="9" key="1">
    <citation type="journal article" date="2011" name="Genome Biol.">
        <title>Comparative genomics of the social amoebae Dictyostelium discoideum and Dictyostelium purpureum.</title>
        <authorList>
            <consortium name="US DOE Joint Genome Institute (JGI-PGF)"/>
            <person name="Sucgang R."/>
            <person name="Kuo A."/>
            <person name="Tian X."/>
            <person name="Salerno W."/>
            <person name="Parikh A."/>
            <person name="Feasley C.L."/>
            <person name="Dalin E."/>
            <person name="Tu H."/>
            <person name="Huang E."/>
            <person name="Barry K."/>
            <person name="Lindquist E."/>
            <person name="Shapiro H."/>
            <person name="Bruce D."/>
            <person name="Schmutz J."/>
            <person name="Salamov A."/>
            <person name="Fey P."/>
            <person name="Gaudet P."/>
            <person name="Anjard C."/>
            <person name="Babu M.M."/>
            <person name="Basu S."/>
            <person name="Bushmanova Y."/>
            <person name="van der Wel H."/>
            <person name="Katoh-Kurasawa M."/>
            <person name="Dinh C."/>
            <person name="Coutinho P.M."/>
            <person name="Saito T."/>
            <person name="Elias M."/>
            <person name="Schaap P."/>
            <person name="Kay R.R."/>
            <person name="Henrissat B."/>
            <person name="Eichinger L."/>
            <person name="Rivero F."/>
            <person name="Putnam N.H."/>
            <person name="West C.M."/>
            <person name="Loomis W.F."/>
            <person name="Chisholm R.L."/>
            <person name="Shaulsky G."/>
            <person name="Strassmann J.E."/>
            <person name="Queller D.C."/>
            <person name="Kuspa A."/>
            <person name="Grigoriev I.V."/>
        </authorList>
    </citation>
    <scope>NUCLEOTIDE SEQUENCE [LARGE SCALE GENOMIC DNA]</scope>
    <source>
        <strain evidence="9">QSDP1</strain>
    </source>
</reference>
<feature type="binding site" evidence="6">
    <location>
        <begin position="120"/>
        <end position="124"/>
    </location>
    <ligand>
        <name>GTP</name>
        <dbReference type="ChEBI" id="CHEBI:37565"/>
    </ligand>
</feature>
<dbReference type="STRING" id="5786.F0ZMG6"/>
<dbReference type="GO" id="GO:0003746">
    <property type="term" value="F:translation elongation factor activity"/>
    <property type="evidence" value="ECO:0000318"/>
    <property type="project" value="GO_Central"/>
</dbReference>
<dbReference type="InterPro" id="IPR000640">
    <property type="entry name" value="EFG_V-like"/>
</dbReference>
<dbReference type="FunFam" id="3.40.50.300:FF:002372">
    <property type="entry name" value="Elongation factor G, mitochondrial"/>
    <property type="match status" value="1"/>
</dbReference>
<dbReference type="InterPro" id="IPR027417">
    <property type="entry name" value="P-loop_NTPase"/>
</dbReference>
<organism evidence="8 9">
    <name type="scientific">Dictyostelium purpureum</name>
    <name type="common">Slime mold</name>
    <dbReference type="NCBI Taxonomy" id="5786"/>
    <lineage>
        <taxon>Eukaryota</taxon>
        <taxon>Amoebozoa</taxon>
        <taxon>Evosea</taxon>
        <taxon>Eumycetozoa</taxon>
        <taxon>Dictyostelia</taxon>
        <taxon>Dictyosteliales</taxon>
        <taxon>Dictyosteliaceae</taxon>
        <taxon>Dictyostelium</taxon>
    </lineage>
</organism>
<evidence type="ECO:0000313" key="9">
    <source>
        <dbReference type="Proteomes" id="UP000001064"/>
    </source>
</evidence>
<dbReference type="InterPro" id="IPR009000">
    <property type="entry name" value="Transl_B-barrel_sf"/>
</dbReference>
<evidence type="ECO:0000256" key="5">
    <source>
        <dbReference type="ARBA" id="ARBA00023134"/>
    </source>
</evidence>
<dbReference type="PRINTS" id="PR01037">
    <property type="entry name" value="TCRTETOQM"/>
</dbReference>
<keyword evidence="4 6" id="KW-0648">Protein biosynthesis</keyword>
<dbReference type="InterPro" id="IPR005225">
    <property type="entry name" value="Small_GTP-bd"/>
</dbReference>
<keyword evidence="6" id="KW-0496">Mitochondrion</keyword>
<dbReference type="SUPFAM" id="SSF52540">
    <property type="entry name" value="P-loop containing nucleoside triphosphate hydrolases"/>
    <property type="match status" value="1"/>
</dbReference>
<keyword evidence="9" id="KW-1185">Reference proteome</keyword>
<dbReference type="UniPathway" id="UPA00345"/>
<dbReference type="Pfam" id="PF03144">
    <property type="entry name" value="GTP_EFTU_D2"/>
    <property type="match status" value="1"/>
</dbReference>
<dbReference type="PANTHER" id="PTHR43636">
    <property type="entry name" value="ELONGATION FACTOR G, MITOCHONDRIAL"/>
    <property type="match status" value="1"/>
</dbReference>
<feature type="domain" description="Tr-type G" evidence="7">
    <location>
        <begin position="44"/>
        <end position="301"/>
    </location>
</feature>
<dbReference type="HAMAP" id="MF_00054_B">
    <property type="entry name" value="EF_G_EF_2_B"/>
    <property type="match status" value="1"/>
</dbReference>
<dbReference type="CDD" id="cd16262">
    <property type="entry name" value="EFG_III"/>
    <property type="match status" value="1"/>
</dbReference>
<dbReference type="GO" id="GO:0070125">
    <property type="term" value="P:mitochondrial translational elongation"/>
    <property type="evidence" value="ECO:0000318"/>
    <property type="project" value="GO_Central"/>
</dbReference>
<dbReference type="SUPFAM" id="SSF50447">
    <property type="entry name" value="Translation proteins"/>
    <property type="match status" value="1"/>
</dbReference>
<dbReference type="FunFam" id="3.30.70.240:FF:000001">
    <property type="entry name" value="Elongation factor G"/>
    <property type="match status" value="1"/>
</dbReference>
<dbReference type="Pfam" id="PF14492">
    <property type="entry name" value="EFG_III"/>
    <property type="match status" value="1"/>
</dbReference>
<dbReference type="SUPFAM" id="SSF54211">
    <property type="entry name" value="Ribosomal protein S5 domain 2-like"/>
    <property type="match status" value="1"/>
</dbReference>
<evidence type="ECO:0000259" key="7">
    <source>
        <dbReference type="PROSITE" id="PS51722"/>
    </source>
</evidence>
<dbReference type="EMBL" id="GL871080">
    <property type="protein sequence ID" value="EGC34862.1"/>
    <property type="molecule type" value="Genomic_DNA"/>
</dbReference>
<dbReference type="SMART" id="SM00838">
    <property type="entry name" value="EFG_C"/>
    <property type="match status" value="1"/>
</dbReference>
<dbReference type="eggNOG" id="KOG0465">
    <property type="taxonomic scope" value="Eukaryota"/>
</dbReference>
<evidence type="ECO:0000256" key="4">
    <source>
        <dbReference type="ARBA" id="ARBA00022917"/>
    </source>
</evidence>
<dbReference type="GO" id="GO:0005739">
    <property type="term" value="C:mitochondrion"/>
    <property type="evidence" value="ECO:0000318"/>
    <property type="project" value="GO_Central"/>
</dbReference>
<dbReference type="InterPro" id="IPR005517">
    <property type="entry name" value="Transl_elong_EFG/EF2_IV"/>
</dbReference>
<dbReference type="Pfam" id="PF00679">
    <property type="entry name" value="EFG_C"/>
    <property type="match status" value="1"/>
</dbReference>
<dbReference type="PROSITE" id="PS51722">
    <property type="entry name" value="G_TR_2"/>
    <property type="match status" value="1"/>
</dbReference>
<dbReference type="InterPro" id="IPR035647">
    <property type="entry name" value="EFG_III/V"/>
</dbReference>
<comment type="subcellular location">
    <subcellularLocation>
        <location evidence="6">Mitochondrion</location>
    </subcellularLocation>
</comment>
<dbReference type="InterPro" id="IPR031157">
    <property type="entry name" value="G_TR_CS"/>
</dbReference>
<proteinExistence type="inferred from homology"/>
<dbReference type="Proteomes" id="UP000001064">
    <property type="component" value="Unassembled WGS sequence"/>
</dbReference>
<dbReference type="RefSeq" id="XP_003288616.1">
    <property type="nucleotide sequence ID" value="XM_003288568.1"/>
</dbReference>
<dbReference type="FunCoup" id="F0ZMG6">
    <property type="interactions" value="657"/>
</dbReference>
<dbReference type="FunFam" id="3.30.70.870:FF:000001">
    <property type="entry name" value="Elongation factor G"/>
    <property type="match status" value="1"/>
</dbReference>
<evidence type="ECO:0000313" key="8">
    <source>
        <dbReference type="EMBL" id="EGC34862.1"/>
    </source>
</evidence>
<dbReference type="GO" id="GO:0003924">
    <property type="term" value="F:GTPase activity"/>
    <property type="evidence" value="ECO:0000318"/>
    <property type="project" value="GO_Central"/>
</dbReference>
<dbReference type="PROSITE" id="PS00301">
    <property type="entry name" value="G_TR_1"/>
    <property type="match status" value="1"/>
</dbReference>
<dbReference type="FunFam" id="3.30.230.10:FF:000003">
    <property type="entry name" value="Elongation factor G"/>
    <property type="match status" value="1"/>
</dbReference>
<gene>
    <name evidence="8" type="ORF">DICPUDRAFT_152862</name>
</gene>
<accession>F0ZMG6</accession>
<dbReference type="OMA" id="GQFAKVQ"/>
<dbReference type="Pfam" id="PF00009">
    <property type="entry name" value="GTP_EFTU"/>
    <property type="match status" value="1"/>
</dbReference>
<dbReference type="GeneID" id="10502024"/>
<sequence>MVSFITNRLASGFTTLNKTGLISSLNNSTNGRLSILRHYSAYQKNLRNIGISAHIDSGKTTLTERILYYTGRIKEIHEVRGKDGVGAKMDSMDLEREKGITIQSAATYCKWGENHINIIDTPGHVDFTIEVERALRVLDGAVLVMCGVSGVQSQTITVDRQMRRYNVPRLVFINKLDRLGANPWNVIEQLKKKLNLNAVALQIPIGKEANLEDIPSGLAEFAREKKIELVETIANVDDQLGEWIIENDFPTNMPDEALLNEAIRRTTIARTVVPVCMGSAFKNTGVQPLLDSVIKFLPSPTDRKIVALDTSVKDKETEVELYTDPKKPFVGLAFKLEEGRFGQLTYIRVYQGTLKRGDMIKNVNLNKTIKVPRLVRMHANEMEEVQEVGAGEICAMFGVDCYSGNTFANQNLSYTMTSMHVPEPVMSLSIAPKTKDGQANFSKALSKFQKEDPTFRVESDQDSGQIIISGMGELHLEIYVERMKREYNVETVVGKPLVAYRETIQNRGDYSFTHKKQTGGQGQYAKMIGYAEPQENMENEFVNDVVGTAIPPNFVEAIRKGFNDSITKGPLIGHPVVGVKFVVNDGATHSVDSSELAFRIATAGAFREAFDEGTPSILEPIMKVEVAIPLEFQGPVISGINRRKGAITNTTSQGESVTFECEVPLNNMFGYSTELRSMTQGKGEFSMEYLKHNQVSRELFNTLTEEFKKKREEGNK</sequence>
<dbReference type="CDD" id="cd01886">
    <property type="entry name" value="EF-G"/>
    <property type="match status" value="1"/>
</dbReference>
<dbReference type="InterPro" id="IPR000795">
    <property type="entry name" value="T_Tr_GTP-bd_dom"/>
</dbReference>
<dbReference type="InterPro" id="IPR020568">
    <property type="entry name" value="Ribosomal_Su5_D2-typ_SF"/>
</dbReference>
<dbReference type="OrthoDB" id="198619at2759"/>
<dbReference type="CDD" id="cd01434">
    <property type="entry name" value="EFG_mtEFG1_IV"/>
    <property type="match status" value="1"/>
</dbReference>
<dbReference type="PANTHER" id="PTHR43636:SF2">
    <property type="entry name" value="ELONGATION FACTOR G, MITOCHONDRIAL"/>
    <property type="match status" value="1"/>
</dbReference>
<dbReference type="InterPro" id="IPR009022">
    <property type="entry name" value="EFG_III"/>
</dbReference>
<evidence type="ECO:0000256" key="2">
    <source>
        <dbReference type="ARBA" id="ARBA00022741"/>
    </source>
</evidence>
<feature type="binding site" evidence="6">
    <location>
        <begin position="174"/>
        <end position="177"/>
    </location>
    <ligand>
        <name>GTP</name>
        <dbReference type="ChEBI" id="CHEBI:37565"/>
    </ligand>
</feature>
<dbReference type="VEuPathDB" id="AmoebaDB:DICPUDRAFT_152862"/>
<dbReference type="InterPro" id="IPR004161">
    <property type="entry name" value="EFTu-like_2"/>
</dbReference>
<dbReference type="KEGG" id="dpp:DICPUDRAFT_152862"/>
<dbReference type="InterPro" id="IPR014721">
    <property type="entry name" value="Ribsml_uS5_D2-typ_fold_subgr"/>
</dbReference>
<dbReference type="InterPro" id="IPR041095">
    <property type="entry name" value="EFG_II"/>
</dbReference>
<dbReference type="InParanoid" id="F0ZMG6"/>
<dbReference type="Gene3D" id="3.40.50.300">
    <property type="entry name" value="P-loop containing nucleotide triphosphate hydrolases"/>
    <property type="match status" value="1"/>
</dbReference>
<dbReference type="InterPro" id="IPR004540">
    <property type="entry name" value="Transl_elong_EFG/EF2"/>
</dbReference>
<dbReference type="Gene3D" id="3.30.70.870">
    <property type="entry name" value="Elongation Factor G (Translational Gtpase), domain 3"/>
    <property type="match status" value="1"/>
</dbReference>
<keyword evidence="3 6" id="KW-0251">Elongation factor</keyword>
<keyword evidence="2 6" id="KW-0547">Nucleotide-binding</keyword>
<protein>
    <recommendedName>
        <fullName evidence="6">Elongation factor G, mitochondrial</fullName>
        <shortName evidence="6">EF-Gmt</shortName>
    </recommendedName>
    <alternativeName>
        <fullName evidence="6">Elongation factor G 1, mitochondrial</fullName>
        <shortName evidence="6">mEF-G 1</shortName>
    </alternativeName>
    <alternativeName>
        <fullName evidence="6">Elongation factor G1</fullName>
    </alternativeName>
</protein>
<comment type="similarity">
    <text evidence="1">Belongs to the TRAFAC class translation factor GTPase superfamily. Classic translation factor GTPase family. EF-G/EF-2 subfamily.</text>
</comment>
<comment type="similarity">
    <text evidence="6">Belongs to the GTP-binding elongation factor family. EF-G/EF-2 subfamily.</text>
</comment>
<dbReference type="SUPFAM" id="SSF54980">
    <property type="entry name" value="EF-G C-terminal domain-like"/>
    <property type="match status" value="2"/>
</dbReference>
<dbReference type="Gene3D" id="3.30.230.10">
    <property type="match status" value="1"/>
</dbReference>
<comment type="function">
    <text evidence="6">Mitochondrial GTPase that catalyzes the GTP-dependent ribosomal translocation step during translation elongation. During this step, the ribosome changes from the pre-translocational (PRE) to the post-translocational (POST) state as the newly formed A-site-bound peptidyl-tRNA and P-site-bound deacylated tRNA move to the P and E sites, respectively. Catalyzes the coordinated movement of the two tRNA molecules, the mRNA and conformational changes in the ribosome.</text>
</comment>
<comment type="pathway">
    <text evidence="6">Protein biosynthesis; polypeptide chain elongation.</text>
</comment>
<dbReference type="NCBIfam" id="TIGR00231">
    <property type="entry name" value="small_GTP"/>
    <property type="match status" value="1"/>
</dbReference>
<dbReference type="Pfam" id="PF03764">
    <property type="entry name" value="EFG_IV"/>
    <property type="match status" value="1"/>
</dbReference>
<keyword evidence="5 6" id="KW-0342">GTP-binding</keyword>
<evidence type="ECO:0000256" key="1">
    <source>
        <dbReference type="ARBA" id="ARBA00005870"/>
    </source>
</evidence>
<dbReference type="GO" id="GO:0005525">
    <property type="term" value="F:GTP binding"/>
    <property type="evidence" value="ECO:0007669"/>
    <property type="project" value="UniProtKB-UniRule"/>
</dbReference>
<dbReference type="InterPro" id="IPR047872">
    <property type="entry name" value="EFG_IV"/>
</dbReference>
<evidence type="ECO:0000256" key="3">
    <source>
        <dbReference type="ARBA" id="ARBA00022768"/>
    </source>
</evidence>
<evidence type="ECO:0000256" key="6">
    <source>
        <dbReference type="HAMAP-Rule" id="MF_03061"/>
    </source>
</evidence>
<dbReference type="Gene3D" id="2.40.30.10">
    <property type="entry name" value="Translation factors"/>
    <property type="match status" value="1"/>
</dbReference>
<dbReference type="AlphaFoldDB" id="F0ZMG6"/>
<dbReference type="CDD" id="cd04091">
    <property type="entry name" value="mtEFG1_II_like"/>
    <property type="match status" value="1"/>
</dbReference>
<dbReference type="PRINTS" id="PR00315">
    <property type="entry name" value="ELONGATNFCT"/>
</dbReference>
<dbReference type="Gene3D" id="3.30.70.240">
    <property type="match status" value="1"/>
</dbReference>
<name>F0ZMG6_DICPU</name>
<dbReference type="SMART" id="SM00889">
    <property type="entry name" value="EFG_IV"/>
    <property type="match status" value="1"/>
</dbReference>
<feature type="binding site" evidence="6">
    <location>
        <begin position="53"/>
        <end position="60"/>
    </location>
    <ligand>
        <name>GTP</name>
        <dbReference type="ChEBI" id="CHEBI:37565"/>
    </ligand>
</feature>
<dbReference type="NCBIfam" id="NF009381">
    <property type="entry name" value="PRK12740.1-5"/>
    <property type="match status" value="1"/>
</dbReference>
<dbReference type="FunFam" id="2.40.30.10:FF:000022">
    <property type="entry name" value="Elongation factor G, mitochondrial"/>
    <property type="match status" value="1"/>
</dbReference>